<protein>
    <submittedName>
        <fullName evidence="2">Uncharacterized protein</fullName>
    </submittedName>
</protein>
<dbReference type="RefSeq" id="WP_005958373.1">
    <property type="nucleotide sequence ID" value="NZ_FMXX01000046.1"/>
</dbReference>
<evidence type="ECO:0000313" key="3">
    <source>
        <dbReference type="Proteomes" id="UP001173223"/>
    </source>
</evidence>
<keyword evidence="1" id="KW-0472">Membrane</keyword>
<proteinExistence type="predicted"/>
<evidence type="ECO:0000313" key="2">
    <source>
        <dbReference type="EMBL" id="MDK4512856.1"/>
    </source>
</evidence>
<evidence type="ECO:0000256" key="1">
    <source>
        <dbReference type="SAM" id="Phobius"/>
    </source>
</evidence>
<sequence>MTVAGYCFLAAICLVGGFYAYFRIKYRQKKPKDLFNRAKKDFKKK</sequence>
<name>A0AAW6WDU9_9FUSO</name>
<keyword evidence="1" id="KW-1133">Transmembrane helix</keyword>
<keyword evidence="3" id="KW-1185">Reference proteome</keyword>
<reference evidence="2" key="2">
    <citation type="submission" date="2022-04" db="EMBL/GenBank/DDBJ databases">
        <authorList>
            <person name="Livingstone P.G."/>
        </authorList>
    </citation>
    <scope>NUCLEOTIDE SEQUENCE</scope>
    <source>
        <strain evidence="2">BRON_8</strain>
    </source>
</reference>
<comment type="caution">
    <text evidence="2">The sequence shown here is derived from an EMBL/GenBank/DDBJ whole genome shotgun (WGS) entry which is preliminary data.</text>
</comment>
<dbReference type="Proteomes" id="UP001173223">
    <property type="component" value="Unassembled WGS sequence"/>
</dbReference>
<accession>A0AAW6WDU9</accession>
<organism evidence="2 3">
    <name type="scientific">Fusobacterium necrophorum</name>
    <dbReference type="NCBI Taxonomy" id="859"/>
    <lineage>
        <taxon>Bacteria</taxon>
        <taxon>Fusobacteriati</taxon>
        <taxon>Fusobacteriota</taxon>
        <taxon>Fusobacteriia</taxon>
        <taxon>Fusobacteriales</taxon>
        <taxon>Fusobacteriaceae</taxon>
        <taxon>Fusobacterium</taxon>
    </lineage>
</organism>
<feature type="transmembrane region" description="Helical" evidence="1">
    <location>
        <begin position="6"/>
        <end position="22"/>
    </location>
</feature>
<keyword evidence="1" id="KW-0812">Transmembrane</keyword>
<dbReference type="AlphaFoldDB" id="A0AAW6WDU9"/>
<reference evidence="2" key="1">
    <citation type="journal article" date="2022" name="Gene">
        <title>A genome-led study on the pathogenesis of Fusobacterium necrophorum infections.</title>
        <authorList>
            <person name="Thapa G."/>
            <person name="Jayal A."/>
            <person name="Sikazwe E."/>
            <person name="Perry T."/>
            <person name="Mohammed Al Balushi A."/>
            <person name="Livingstone P."/>
        </authorList>
    </citation>
    <scope>NUCLEOTIDE SEQUENCE</scope>
    <source>
        <strain evidence="2">BRON_8</strain>
    </source>
</reference>
<dbReference type="EMBL" id="JAMGTK010000027">
    <property type="protein sequence ID" value="MDK4512856.1"/>
    <property type="molecule type" value="Genomic_DNA"/>
</dbReference>
<gene>
    <name evidence="2" type="ORF">MWG07_11415</name>
</gene>